<dbReference type="SUPFAM" id="SSF54427">
    <property type="entry name" value="NTF2-like"/>
    <property type="match status" value="3"/>
</dbReference>
<dbReference type="Pfam" id="PF07366">
    <property type="entry name" value="SnoaL"/>
    <property type="match status" value="1"/>
</dbReference>
<dbReference type="InterPro" id="IPR032710">
    <property type="entry name" value="NTF2-like_dom_sf"/>
</dbReference>
<feature type="domain" description="SnoaL-like" evidence="1">
    <location>
        <begin position="12"/>
        <end position="107"/>
    </location>
</feature>
<evidence type="ECO:0000259" key="1">
    <source>
        <dbReference type="Pfam" id="PF12680"/>
    </source>
</evidence>
<feature type="domain" description="SnoaL-like" evidence="1">
    <location>
        <begin position="272"/>
        <end position="363"/>
    </location>
</feature>
<reference evidence="2" key="1">
    <citation type="submission" date="2019-04" db="EMBL/GenBank/DDBJ databases">
        <authorList>
            <consortium name="Pathogen Informatics"/>
        </authorList>
    </citation>
    <scope>NUCLEOTIDE SEQUENCE</scope>
    <source>
        <strain evidence="2">GPSC23</strain>
    </source>
</reference>
<dbReference type="EMBL" id="CAATIU010000002">
    <property type="protein sequence ID" value="VNQ81533.1"/>
    <property type="molecule type" value="Genomic_DNA"/>
</dbReference>
<protein>
    <submittedName>
        <fullName evidence="2">Lipoprotein</fullName>
    </submittedName>
</protein>
<dbReference type="InterPro" id="IPR037401">
    <property type="entry name" value="SnoaL-like"/>
</dbReference>
<dbReference type="PANTHER" id="PTHR38436:SF1">
    <property type="entry name" value="ESTER CYCLASE"/>
    <property type="match status" value="1"/>
</dbReference>
<gene>
    <name evidence="2" type="ORF">SAMEA3172912_00315</name>
</gene>
<proteinExistence type="predicted"/>
<dbReference type="AlphaFoldDB" id="A0A4J2FU56"/>
<organism evidence="2">
    <name type="scientific">Streptococcus pneumoniae</name>
    <dbReference type="NCBI Taxonomy" id="1313"/>
    <lineage>
        <taxon>Bacteria</taxon>
        <taxon>Bacillati</taxon>
        <taxon>Bacillota</taxon>
        <taxon>Bacilli</taxon>
        <taxon>Lactobacillales</taxon>
        <taxon>Streptococcaceae</taxon>
        <taxon>Streptococcus</taxon>
    </lineage>
</organism>
<dbReference type="Gene3D" id="3.10.450.50">
    <property type="match status" value="3"/>
</dbReference>
<dbReference type="InterPro" id="IPR009959">
    <property type="entry name" value="Cyclase_SnoaL-like"/>
</dbReference>
<dbReference type="GO" id="GO:0030638">
    <property type="term" value="P:polyketide metabolic process"/>
    <property type="evidence" value="ECO:0007669"/>
    <property type="project" value="InterPro"/>
</dbReference>
<dbReference type="PANTHER" id="PTHR38436">
    <property type="entry name" value="POLYKETIDE CYCLASE SNOAL-LIKE DOMAIN"/>
    <property type="match status" value="1"/>
</dbReference>
<evidence type="ECO:0000313" key="2">
    <source>
        <dbReference type="EMBL" id="VNQ81533.1"/>
    </source>
</evidence>
<dbReference type="Pfam" id="PF12680">
    <property type="entry name" value="SnoaL_2"/>
    <property type="match status" value="2"/>
</dbReference>
<accession>A0A4J2FU56</accession>
<name>A0A4J2FU56_STREE</name>
<sequence>MSQQVKNAHNLYIHAIQDGRVAEAQAQSVGDTYIQHSTGVPDGKEGFAAFFADFFERHPERQIKIVRTIEDGNLVFVHVHQYLNGGEAQWVTTDTFRADENGRIVEHWDVIDYYRTPENDQLDQIFGDFEIKDLDKKAENKKLVRRFLTEIFQNGELEQWSDYVADDLIQHNHDIGQGSAAYKNYVAEYSVTFDFVFQLLGQGNYVVSYGQTQIDGVAYAQYDIFRLENGKIVEHWDVIDYYRTPENDQLDQIFGDFEIKDLDKKAENKKLVRRFLTEIFQNGELEQWSDYVADDLIQHNHDIGQGSAAYKNYVAEYSVTFDFVFQLLGQGNYVVSYGQTQIDGVAYAQYDIFRLENGKIVEHWDNKEVMPKVEDLTNRGKF</sequence>
<keyword evidence="2" id="KW-0449">Lipoprotein</keyword>